<evidence type="ECO:0000313" key="10">
    <source>
        <dbReference type="Proteomes" id="UP001165427"/>
    </source>
</evidence>
<dbReference type="AlphaFoldDB" id="A0AA41R542"/>
<protein>
    <recommendedName>
        <fullName evidence="7">Glucose-6-phosphate isomerase</fullName>
        <shortName evidence="7">GPI</shortName>
        <ecNumber evidence="7">5.3.1.9</ecNumber>
    </recommendedName>
    <alternativeName>
        <fullName evidence="7">Phosphoglucose isomerase</fullName>
        <shortName evidence="7">PGI</shortName>
    </alternativeName>
    <alternativeName>
        <fullName evidence="7">Phosphohexose isomerase</fullName>
        <shortName evidence="7">PHI</shortName>
    </alternativeName>
</protein>
<dbReference type="Proteomes" id="UP001165427">
    <property type="component" value="Unassembled WGS sequence"/>
</dbReference>
<dbReference type="InterPro" id="IPR023096">
    <property type="entry name" value="G6P_Isomerase_C"/>
</dbReference>
<dbReference type="InterPro" id="IPR046348">
    <property type="entry name" value="SIS_dom_sf"/>
</dbReference>
<evidence type="ECO:0000256" key="6">
    <source>
        <dbReference type="ARBA" id="ARBA00029321"/>
    </source>
</evidence>
<dbReference type="InterPro" id="IPR018189">
    <property type="entry name" value="Phosphoglucose_isomerase_CS"/>
</dbReference>
<dbReference type="NCBIfam" id="NF001211">
    <property type="entry name" value="PRK00179.1"/>
    <property type="match status" value="1"/>
</dbReference>
<dbReference type="GO" id="GO:0006094">
    <property type="term" value="P:gluconeogenesis"/>
    <property type="evidence" value="ECO:0007669"/>
    <property type="project" value="UniProtKB-UniRule"/>
</dbReference>
<comment type="similarity">
    <text evidence="2 7 8">Belongs to the GPI family.</text>
</comment>
<evidence type="ECO:0000256" key="5">
    <source>
        <dbReference type="ARBA" id="ARBA00023235"/>
    </source>
</evidence>
<dbReference type="InterPro" id="IPR035476">
    <property type="entry name" value="SIS_PGI_1"/>
</dbReference>
<dbReference type="GO" id="GO:0051156">
    <property type="term" value="P:glucose 6-phosphate metabolic process"/>
    <property type="evidence" value="ECO:0007669"/>
    <property type="project" value="TreeGrafter"/>
</dbReference>
<comment type="catalytic activity">
    <reaction evidence="6 7 8">
        <text>alpha-D-glucose 6-phosphate = beta-D-fructose 6-phosphate</text>
        <dbReference type="Rhea" id="RHEA:11816"/>
        <dbReference type="ChEBI" id="CHEBI:57634"/>
        <dbReference type="ChEBI" id="CHEBI:58225"/>
        <dbReference type="EC" id="5.3.1.9"/>
    </reaction>
</comment>
<dbReference type="EMBL" id="JALJRB010000019">
    <property type="protein sequence ID" value="MCJ8501966.1"/>
    <property type="molecule type" value="Genomic_DNA"/>
</dbReference>
<dbReference type="GO" id="GO:0006096">
    <property type="term" value="P:glycolytic process"/>
    <property type="evidence" value="ECO:0007669"/>
    <property type="project" value="UniProtKB-UniRule"/>
</dbReference>
<dbReference type="InterPro" id="IPR035482">
    <property type="entry name" value="SIS_PGI_2"/>
</dbReference>
<dbReference type="HAMAP" id="MF_00473">
    <property type="entry name" value="G6P_isomerase"/>
    <property type="match status" value="1"/>
</dbReference>
<comment type="pathway">
    <text evidence="1 7 8">Carbohydrate degradation; glycolysis; D-glyceraldehyde 3-phosphate and glycerone phosphate from D-glucose: step 2/4.</text>
</comment>
<evidence type="ECO:0000313" key="9">
    <source>
        <dbReference type="EMBL" id="MCJ8501966.1"/>
    </source>
</evidence>
<feature type="active site" description="Proton donor" evidence="7">
    <location>
        <position position="354"/>
    </location>
</feature>
<accession>A0AA41R542</accession>
<feature type="active site" evidence="7">
    <location>
        <position position="500"/>
    </location>
</feature>
<keyword evidence="10" id="KW-1185">Reference proteome</keyword>
<dbReference type="Gene3D" id="3.40.50.10490">
    <property type="entry name" value="Glucose-6-phosphate isomerase like protein, domain 1"/>
    <property type="match status" value="2"/>
</dbReference>
<dbReference type="Gene3D" id="1.10.1390.10">
    <property type="match status" value="1"/>
</dbReference>
<dbReference type="EC" id="5.3.1.9" evidence="7"/>
<dbReference type="CDD" id="cd05015">
    <property type="entry name" value="SIS_PGI_1"/>
    <property type="match status" value="1"/>
</dbReference>
<gene>
    <name evidence="7 9" type="primary">pgi</name>
    <name evidence="9" type="ORF">MRX98_15390</name>
</gene>
<organism evidence="9 10">
    <name type="scientific">Desulfatitalea alkaliphila</name>
    <dbReference type="NCBI Taxonomy" id="2929485"/>
    <lineage>
        <taxon>Bacteria</taxon>
        <taxon>Pseudomonadati</taxon>
        <taxon>Thermodesulfobacteriota</taxon>
        <taxon>Desulfobacteria</taxon>
        <taxon>Desulfobacterales</taxon>
        <taxon>Desulfosarcinaceae</taxon>
        <taxon>Desulfatitalea</taxon>
    </lineage>
</organism>
<evidence type="ECO:0000256" key="3">
    <source>
        <dbReference type="ARBA" id="ARBA00022432"/>
    </source>
</evidence>
<comment type="function">
    <text evidence="7">Catalyzes the reversible isomerization of glucose-6-phosphate to fructose-6-phosphate.</text>
</comment>
<dbReference type="InterPro" id="IPR001672">
    <property type="entry name" value="G6P_Isomerase"/>
</dbReference>
<comment type="caution">
    <text evidence="9">The sequence shown here is derived from an EMBL/GenBank/DDBJ whole genome shotgun (WGS) entry which is preliminary data.</text>
</comment>
<dbReference type="Pfam" id="PF00342">
    <property type="entry name" value="PGI"/>
    <property type="match status" value="1"/>
</dbReference>
<dbReference type="GO" id="GO:0048029">
    <property type="term" value="F:monosaccharide binding"/>
    <property type="evidence" value="ECO:0007669"/>
    <property type="project" value="TreeGrafter"/>
</dbReference>
<dbReference type="PRINTS" id="PR00662">
    <property type="entry name" value="G6PISOMERASE"/>
</dbReference>
<feature type="active site" evidence="7">
    <location>
        <position position="385"/>
    </location>
</feature>
<evidence type="ECO:0000256" key="2">
    <source>
        <dbReference type="ARBA" id="ARBA00006604"/>
    </source>
</evidence>
<evidence type="ECO:0000256" key="8">
    <source>
        <dbReference type="RuleBase" id="RU000612"/>
    </source>
</evidence>
<dbReference type="PANTHER" id="PTHR11469:SF1">
    <property type="entry name" value="GLUCOSE-6-PHOSPHATE ISOMERASE"/>
    <property type="match status" value="1"/>
</dbReference>
<dbReference type="GO" id="GO:0004347">
    <property type="term" value="F:glucose-6-phosphate isomerase activity"/>
    <property type="evidence" value="ECO:0007669"/>
    <property type="project" value="UniProtKB-UniRule"/>
</dbReference>
<evidence type="ECO:0000256" key="1">
    <source>
        <dbReference type="ARBA" id="ARBA00004926"/>
    </source>
</evidence>
<comment type="subcellular location">
    <subcellularLocation>
        <location evidence="7">Cytoplasm</location>
    </subcellularLocation>
</comment>
<dbReference type="SUPFAM" id="SSF53697">
    <property type="entry name" value="SIS domain"/>
    <property type="match status" value="1"/>
</dbReference>
<dbReference type="PANTHER" id="PTHR11469">
    <property type="entry name" value="GLUCOSE-6-PHOSPHATE ISOMERASE"/>
    <property type="match status" value="1"/>
</dbReference>
<dbReference type="GO" id="GO:0005829">
    <property type="term" value="C:cytosol"/>
    <property type="evidence" value="ECO:0007669"/>
    <property type="project" value="TreeGrafter"/>
</dbReference>
<keyword evidence="3 7" id="KW-0312">Gluconeogenesis</keyword>
<sequence length="549" mass="61025">MTSFRLDQTTVHQPLLQEAQRMQRPENHLRRLIETPDRLKRYSIEGCGMLLDYSRQRLDDAARRLLFTLEDALRLRQRFGAMCAGEKINVTENRAVLHTAARAFGDDPIRVDGRDVMPEIRRVRDQMKQFSEQVRSGAITGSTGKPFRHVVVIGIGGSYLGTEFVSTALAALSDRRLTLHYLANVDIHNFGAVAAAIDPETTLWVVISKSYTTAETSANTHQAEQFMRDKGLDPARHTVTVTSKGSPGDDPARPVLQTFHMFDFIGGRYSVTSAVGGVPLSLLLGYDRFEAFLLGAAEMDRHALEAPVAKNLPLIAALISIWNTSLLGYGQQAIIPYASPLAKLAPHVQQLNMESNGKAADIQGDSLEPPAGVVIFGEPGTNAQHSFFQLAHQGHPFPIEFIGVRTPQYTQYTARSKGVTNHQELWANLVAQANALAAGRPSEDRTRHFEGNRPSSTLVLEDLQPINVGRLLSFYEARTVYEGFIWGINSFDQFGVELGKVLADDLRMRIARRNSEPDYDFGDMDDIGRGYLRLLFGESFRGRVLSVKF</sequence>
<dbReference type="RefSeq" id="WP_246911549.1">
    <property type="nucleotide sequence ID" value="NZ_JALJRB010000019.1"/>
</dbReference>
<comment type="pathway">
    <text evidence="7">Carbohydrate biosynthesis; gluconeogenesis.</text>
</comment>
<proteinExistence type="inferred from homology"/>
<dbReference type="GO" id="GO:0097367">
    <property type="term" value="F:carbohydrate derivative binding"/>
    <property type="evidence" value="ECO:0007669"/>
    <property type="project" value="InterPro"/>
</dbReference>
<keyword evidence="5 7" id="KW-0413">Isomerase</keyword>
<reference evidence="9" key="1">
    <citation type="submission" date="2022-04" db="EMBL/GenBank/DDBJ databases">
        <title>Desulfatitalea alkaliphila sp. nov., a novel anaerobic sulfate-reducing bacterium isolated from terrestrial mud volcano, Taman Peninsula, Russia.</title>
        <authorList>
            <person name="Khomyakova M.A."/>
            <person name="Merkel A.Y."/>
            <person name="Slobodkin A.I."/>
        </authorList>
    </citation>
    <scope>NUCLEOTIDE SEQUENCE</scope>
    <source>
        <strain evidence="9">M08but</strain>
    </source>
</reference>
<dbReference type="CDD" id="cd05016">
    <property type="entry name" value="SIS_PGI_2"/>
    <property type="match status" value="1"/>
</dbReference>
<dbReference type="PROSITE" id="PS00174">
    <property type="entry name" value="P_GLUCOSE_ISOMERASE_2"/>
    <property type="match status" value="1"/>
</dbReference>
<dbReference type="PROSITE" id="PS51463">
    <property type="entry name" value="P_GLUCOSE_ISOMERASE_3"/>
    <property type="match status" value="1"/>
</dbReference>
<name>A0AA41R542_9BACT</name>
<keyword evidence="4 7" id="KW-0324">Glycolysis</keyword>
<evidence type="ECO:0000256" key="4">
    <source>
        <dbReference type="ARBA" id="ARBA00023152"/>
    </source>
</evidence>
<keyword evidence="7" id="KW-0963">Cytoplasm</keyword>
<evidence type="ECO:0000256" key="7">
    <source>
        <dbReference type="HAMAP-Rule" id="MF_00473"/>
    </source>
</evidence>
<dbReference type="PROSITE" id="PS00765">
    <property type="entry name" value="P_GLUCOSE_ISOMERASE_1"/>
    <property type="match status" value="1"/>
</dbReference>